<dbReference type="PANTHER" id="PTHR43685:SF2">
    <property type="entry name" value="GLYCOSYLTRANSFERASE 2-LIKE DOMAIN-CONTAINING PROTEIN"/>
    <property type="match status" value="1"/>
</dbReference>
<dbReference type="Pfam" id="PF00535">
    <property type="entry name" value="Glycos_transf_2"/>
    <property type="match status" value="1"/>
</dbReference>
<keyword evidence="3" id="KW-0808">Transferase</keyword>
<comment type="function">
    <text evidence="1">Dolichyl-phosphate beta-glucosyltransferase involved in the glycosylation of glycoproteins through the synthesis of dolichyl beta-D-glucosyl phosphate which serves as a sugar donor for transfer of three glucose residues to the Man-9-GlcNAc-2-PP-dolichol precursor to N-glycans.</text>
</comment>
<reference evidence="3" key="1">
    <citation type="submission" date="2023-06" db="EMBL/GenBank/DDBJ databases">
        <authorList>
            <person name="Kurt Z."/>
        </authorList>
    </citation>
    <scope>NUCLEOTIDE SEQUENCE</scope>
</reference>
<dbReference type="Proteomes" id="UP001642409">
    <property type="component" value="Unassembled WGS sequence"/>
</dbReference>
<dbReference type="PANTHER" id="PTHR43685">
    <property type="entry name" value="GLYCOSYLTRANSFERASE"/>
    <property type="match status" value="1"/>
</dbReference>
<keyword evidence="5" id="KW-1185">Reference proteome</keyword>
<dbReference type="InterPro" id="IPR050834">
    <property type="entry name" value="Glycosyltransf_2"/>
</dbReference>
<dbReference type="EMBL" id="CAXDID020000572">
    <property type="protein sequence ID" value="CAL6103840.1"/>
    <property type="molecule type" value="Genomic_DNA"/>
</dbReference>
<dbReference type="Gene3D" id="3.90.550.10">
    <property type="entry name" value="Spore Coat Polysaccharide Biosynthesis Protein SpsA, Chain A"/>
    <property type="match status" value="1"/>
</dbReference>
<dbReference type="SUPFAM" id="SSF53448">
    <property type="entry name" value="Nucleotide-diphospho-sugar transferases"/>
    <property type="match status" value="1"/>
</dbReference>
<organism evidence="3">
    <name type="scientific">Hexamita inflata</name>
    <dbReference type="NCBI Taxonomy" id="28002"/>
    <lineage>
        <taxon>Eukaryota</taxon>
        <taxon>Metamonada</taxon>
        <taxon>Diplomonadida</taxon>
        <taxon>Hexamitidae</taxon>
        <taxon>Hexamitinae</taxon>
        <taxon>Hexamita</taxon>
    </lineage>
</organism>
<name>A0AA86NLD5_9EUKA</name>
<evidence type="ECO:0000256" key="1">
    <source>
        <dbReference type="ARBA" id="ARBA00003301"/>
    </source>
</evidence>
<gene>
    <name evidence="4" type="ORF">HINF_LOCUS72336</name>
    <name evidence="3" type="ORF">HINF_LOCUS8646</name>
</gene>
<dbReference type="AlphaFoldDB" id="A0AA86NLD5"/>
<comment type="caution">
    <text evidence="3">The sequence shown here is derived from an EMBL/GenBank/DDBJ whole genome shotgun (WGS) entry which is preliminary data.</text>
</comment>
<evidence type="ECO:0000313" key="3">
    <source>
        <dbReference type="EMBL" id="CAI9921001.1"/>
    </source>
</evidence>
<proteinExistence type="predicted"/>
<dbReference type="InterPro" id="IPR001173">
    <property type="entry name" value="Glyco_trans_2-like"/>
</dbReference>
<dbReference type="InterPro" id="IPR029044">
    <property type="entry name" value="Nucleotide-diphossugar_trans"/>
</dbReference>
<protein>
    <submittedName>
        <fullName evidence="3">Glycosyl transferase family 2 protein</fullName>
    </submittedName>
    <submittedName>
        <fullName evidence="4">Glycosyl_transferase family 2 protein</fullName>
    </submittedName>
</protein>
<dbReference type="CDD" id="cd00761">
    <property type="entry name" value="Glyco_tranf_GTA_type"/>
    <property type="match status" value="1"/>
</dbReference>
<sequence>MYVLLQSVLSVSVSVVIPTFNMGGNISMSIRSAQSQTLKDIEIIVVDDGSTDSTNELLKTITAEDPRVKVITLEQNFGILYARTTGVRAAQGQYLFNLNADEEIFSEEVLAQMVKLIENESVDIVQLKETTMVMEKRWVDSEESENNQMHVGRLVQPMLLNKTLEKEINIGLRAKLFRTEMYLDAIAKIELNQSLKVNYNADFLHACLVFARVESYFGAEEFAYKYYEKEEMTSMKEKMTADYDSAIRWARSYVYSVNQIKKLLPEPTAAKVIELLDEDVKSVTYDTCETFGKWKNRMVCNELIGKHVLTAKLRSDIKWYLFQCQSASKGQSDKRGPEIDDFKDEM</sequence>
<reference evidence="4 5" key="2">
    <citation type="submission" date="2024-07" db="EMBL/GenBank/DDBJ databases">
        <authorList>
            <person name="Akdeniz Z."/>
        </authorList>
    </citation>
    <scope>NUCLEOTIDE SEQUENCE [LARGE SCALE GENOMIC DNA]</scope>
</reference>
<accession>A0AA86NLD5</accession>
<evidence type="ECO:0000313" key="4">
    <source>
        <dbReference type="EMBL" id="CAL6103840.1"/>
    </source>
</evidence>
<evidence type="ECO:0000313" key="5">
    <source>
        <dbReference type="Proteomes" id="UP001642409"/>
    </source>
</evidence>
<evidence type="ECO:0000259" key="2">
    <source>
        <dbReference type="Pfam" id="PF00535"/>
    </source>
</evidence>
<dbReference type="GO" id="GO:0016740">
    <property type="term" value="F:transferase activity"/>
    <property type="evidence" value="ECO:0007669"/>
    <property type="project" value="UniProtKB-KW"/>
</dbReference>
<feature type="domain" description="Glycosyltransferase 2-like" evidence="2">
    <location>
        <begin position="14"/>
        <end position="126"/>
    </location>
</feature>
<dbReference type="EMBL" id="CATOUU010000209">
    <property type="protein sequence ID" value="CAI9921001.1"/>
    <property type="molecule type" value="Genomic_DNA"/>
</dbReference>